<organism evidence="3 4">
    <name type="scientific">Nostoc minutum NIES-26</name>
    <dbReference type="NCBI Taxonomy" id="1844469"/>
    <lineage>
        <taxon>Bacteria</taxon>
        <taxon>Bacillati</taxon>
        <taxon>Cyanobacteriota</taxon>
        <taxon>Cyanophyceae</taxon>
        <taxon>Nostocales</taxon>
        <taxon>Nostocaceae</taxon>
        <taxon>Nostoc</taxon>
    </lineage>
</organism>
<dbReference type="InterPro" id="IPR045361">
    <property type="entry name" value="CIS_tube_prot_N"/>
</dbReference>
<dbReference type="EMBL" id="LXQD01000353">
    <property type="protein sequence ID" value="RCJ17834.1"/>
    <property type="molecule type" value="Genomic_DNA"/>
</dbReference>
<feature type="domain" description="Contractile injection system tube protein N-terminal" evidence="2">
    <location>
        <begin position="14"/>
        <end position="148"/>
    </location>
</feature>
<proteinExistence type="predicted"/>
<accession>A0A367Q3E9</accession>
<evidence type="ECO:0000313" key="3">
    <source>
        <dbReference type="EMBL" id="RCJ17834.1"/>
    </source>
</evidence>
<name>A0A367Q3E9_9NOSO</name>
<reference evidence="3" key="1">
    <citation type="submission" date="2016-04" db="EMBL/GenBank/DDBJ databases">
        <authorList>
            <person name="Tabuchi Yagui T.R."/>
        </authorList>
    </citation>
    <scope>NUCLEOTIDE SEQUENCE [LARGE SCALE GENOMIC DNA]</scope>
    <source>
        <strain evidence="3">NIES-26</strain>
    </source>
</reference>
<feature type="region of interest" description="Disordered" evidence="1">
    <location>
        <begin position="141"/>
        <end position="177"/>
    </location>
</feature>
<sequence>MTLTKAMLISQDGVGNIEFMFNPTQLSFEGTVETAENSGARTQDKGKPKVSFSNIKAYKVTISNILFDTYEEGVDVVKKYIDNFKKSVEFAPGKQRTPIYMFVWGNQVYLRRCFVERLSYKLTMFLPDGTPVRATIDSLSLKEADEPKPNEPVSTQNPNNNTRKTDTMQSRNSRREN</sequence>
<feature type="compositionally biased region" description="Polar residues" evidence="1">
    <location>
        <begin position="152"/>
        <end position="171"/>
    </location>
</feature>
<keyword evidence="4" id="KW-1185">Reference proteome</keyword>
<dbReference type="AlphaFoldDB" id="A0A367Q3E9"/>
<protein>
    <recommendedName>
        <fullName evidence="2">Contractile injection system tube protein N-terminal domain-containing protein</fullName>
    </recommendedName>
</protein>
<evidence type="ECO:0000256" key="1">
    <source>
        <dbReference type="SAM" id="MobiDB-lite"/>
    </source>
</evidence>
<gene>
    <name evidence="3" type="ORF">A6770_33605</name>
</gene>
<evidence type="ECO:0000259" key="2">
    <source>
        <dbReference type="Pfam" id="PF19266"/>
    </source>
</evidence>
<evidence type="ECO:0000313" key="4">
    <source>
        <dbReference type="Proteomes" id="UP000252107"/>
    </source>
</evidence>
<dbReference type="Proteomes" id="UP000252107">
    <property type="component" value="Unassembled WGS sequence"/>
</dbReference>
<dbReference type="Pfam" id="PF19266">
    <property type="entry name" value="CIS_tube"/>
    <property type="match status" value="1"/>
</dbReference>
<comment type="caution">
    <text evidence="3">The sequence shown here is derived from an EMBL/GenBank/DDBJ whole genome shotgun (WGS) entry which is preliminary data.</text>
</comment>